<dbReference type="STRING" id="68170.GCA_000974445_01692"/>
<gene>
    <name evidence="1" type="ORF">UK23_27780</name>
</gene>
<reference evidence="1 2" key="1">
    <citation type="submission" date="2015-02" db="EMBL/GenBank/DDBJ databases">
        <authorList>
            <person name="Ju K.-S."/>
            <person name="Doroghazi J.R."/>
            <person name="Metcalf W."/>
        </authorList>
    </citation>
    <scope>NUCLEOTIDE SEQUENCE [LARGE SCALE GENOMIC DNA]</scope>
    <source>
        <strain evidence="1 2">NRRL B-16140</strain>
    </source>
</reference>
<dbReference type="Proteomes" id="UP000033393">
    <property type="component" value="Unassembled WGS sequence"/>
</dbReference>
<sequence length="272" mass="28700">MRVSFATEPGSLTKPNEDFVQATPRVVAVLDGLGVPGGLSTGCVHGTPWFVAQLGGQLVRLASDHAGEDLRGVAAAAIEAVAAAHGDTCDLDHLGTPSSSITLLRVGEETVDYLVVHDSVVVLDGPDGNVVVSDLRGTDVAQEEHLETERHLIGTPEHDESLRRLVTAQRPHRNVPGGYWVAASKPEAAQHALTGSLPRAAVRRAALLTDGAAAYVETYGIADWAATMDLLERQGPSALVTGVREAESADPHGSRWPRYKRSDDATAAFCLP</sequence>
<evidence type="ECO:0000313" key="1">
    <source>
        <dbReference type="EMBL" id="KJK44985.1"/>
    </source>
</evidence>
<dbReference type="AlphaFoldDB" id="A0A0F0GNV9"/>
<proteinExistence type="predicted"/>
<protein>
    <recommendedName>
        <fullName evidence="3">Integrase</fullName>
    </recommendedName>
</protein>
<evidence type="ECO:0008006" key="3">
    <source>
        <dbReference type="Google" id="ProtNLM"/>
    </source>
</evidence>
<evidence type="ECO:0000313" key="2">
    <source>
        <dbReference type="Proteomes" id="UP000033393"/>
    </source>
</evidence>
<keyword evidence="2" id="KW-1185">Reference proteome</keyword>
<accession>A0A0F0GNV9</accession>
<dbReference type="RefSeq" id="WP_045314604.1">
    <property type="nucleotide sequence ID" value="NZ_JYJG01000226.1"/>
</dbReference>
<organism evidence="1 2">
    <name type="scientific">Lentzea aerocolonigenes</name>
    <name type="common">Lechevalieria aerocolonigenes</name>
    <name type="synonym">Saccharothrix aerocolonigenes</name>
    <dbReference type="NCBI Taxonomy" id="68170"/>
    <lineage>
        <taxon>Bacteria</taxon>
        <taxon>Bacillati</taxon>
        <taxon>Actinomycetota</taxon>
        <taxon>Actinomycetes</taxon>
        <taxon>Pseudonocardiales</taxon>
        <taxon>Pseudonocardiaceae</taxon>
        <taxon>Lentzea</taxon>
    </lineage>
</organism>
<dbReference type="PATRIC" id="fig|68170.10.peg.7122"/>
<name>A0A0F0GNV9_LENAE</name>
<dbReference type="EMBL" id="JYJG01000226">
    <property type="protein sequence ID" value="KJK44985.1"/>
    <property type="molecule type" value="Genomic_DNA"/>
</dbReference>
<comment type="caution">
    <text evidence="1">The sequence shown here is derived from an EMBL/GenBank/DDBJ whole genome shotgun (WGS) entry which is preliminary data.</text>
</comment>
<dbReference type="OrthoDB" id="3190646at2"/>